<feature type="non-terminal residue" evidence="2">
    <location>
        <position position="289"/>
    </location>
</feature>
<dbReference type="Gene3D" id="1.50.10.10">
    <property type="match status" value="1"/>
</dbReference>
<accession>X6NKU0</accession>
<sequence length="289" mass="32552">MAMSKCVFICLSFGLVLGSESYPISNTEPADLVNATPAPQDQCMPTNASMPIECPAHVGPPCPYCYTNYESDYTTGSNLNFTDTELATIELHMSRWIEYWQHRYPPTLVEPSGDYSVFTGLAGRAQLFLRVYLYTNNDTYLQLSKQYITTALQTLPQKQEYSSYFYGHVGVWTVASMISYLYNDSDGVMTYWKNIQNTFAEVNTAIETKEYNSTPFDLSVDALDQGLSGLLYTGMLLNEWFAEQVIDPNVLKNITYFIISSGVATGQALGHDWLMYQTPNVPGCYDWGM</sequence>
<comment type="caution">
    <text evidence="2">The sequence shown here is derived from an EMBL/GenBank/DDBJ whole genome shotgun (WGS) entry which is preliminary data.</text>
</comment>
<evidence type="ECO:0000256" key="1">
    <source>
        <dbReference type="SAM" id="SignalP"/>
    </source>
</evidence>
<protein>
    <recommendedName>
        <fullName evidence="4">Alginate lyase domain-containing protein</fullName>
    </recommendedName>
</protein>
<evidence type="ECO:0000313" key="2">
    <source>
        <dbReference type="EMBL" id="ETO26890.1"/>
    </source>
</evidence>
<reference evidence="2 3" key="1">
    <citation type="journal article" date="2013" name="Curr. Biol.">
        <title>The Genome of the Foraminiferan Reticulomyxa filosa.</title>
        <authorList>
            <person name="Glockner G."/>
            <person name="Hulsmann N."/>
            <person name="Schleicher M."/>
            <person name="Noegel A.A."/>
            <person name="Eichinger L."/>
            <person name="Gallinger C."/>
            <person name="Pawlowski J."/>
            <person name="Sierra R."/>
            <person name="Euteneuer U."/>
            <person name="Pillet L."/>
            <person name="Moustafa A."/>
            <person name="Platzer M."/>
            <person name="Groth M."/>
            <person name="Szafranski K."/>
            <person name="Schliwa M."/>
        </authorList>
    </citation>
    <scope>NUCLEOTIDE SEQUENCE [LARGE SCALE GENOMIC DNA]</scope>
</reference>
<evidence type="ECO:0000313" key="3">
    <source>
        <dbReference type="Proteomes" id="UP000023152"/>
    </source>
</evidence>
<feature type="chain" id="PRO_5004976682" description="Alginate lyase domain-containing protein" evidence="1">
    <location>
        <begin position="19"/>
        <end position="289"/>
    </location>
</feature>
<dbReference type="EMBL" id="ASPP01007583">
    <property type="protein sequence ID" value="ETO26890.1"/>
    <property type="molecule type" value="Genomic_DNA"/>
</dbReference>
<proteinExistence type="predicted"/>
<dbReference type="PANTHER" id="PTHR12736:SF7">
    <property type="entry name" value="LANC-LIKE PROTEIN 3"/>
    <property type="match status" value="1"/>
</dbReference>
<dbReference type="OrthoDB" id="10257263at2759"/>
<dbReference type="InterPro" id="IPR007822">
    <property type="entry name" value="LANC-like"/>
</dbReference>
<keyword evidence="1" id="KW-0732">Signal</keyword>
<dbReference type="Pfam" id="PF05147">
    <property type="entry name" value="LANC_like"/>
    <property type="match status" value="1"/>
</dbReference>
<feature type="signal peptide" evidence="1">
    <location>
        <begin position="1"/>
        <end position="18"/>
    </location>
</feature>
<keyword evidence="3" id="KW-1185">Reference proteome</keyword>
<dbReference type="GO" id="GO:0005886">
    <property type="term" value="C:plasma membrane"/>
    <property type="evidence" value="ECO:0007669"/>
    <property type="project" value="TreeGrafter"/>
</dbReference>
<dbReference type="AlphaFoldDB" id="X6NKU0"/>
<dbReference type="GO" id="GO:0005975">
    <property type="term" value="P:carbohydrate metabolic process"/>
    <property type="evidence" value="ECO:0007669"/>
    <property type="project" value="InterPro"/>
</dbReference>
<evidence type="ECO:0008006" key="4">
    <source>
        <dbReference type="Google" id="ProtNLM"/>
    </source>
</evidence>
<dbReference type="PANTHER" id="PTHR12736">
    <property type="entry name" value="LANC-LIKE PROTEIN"/>
    <property type="match status" value="1"/>
</dbReference>
<gene>
    <name evidence="2" type="ORF">RFI_10244</name>
</gene>
<dbReference type="SUPFAM" id="SSF158745">
    <property type="entry name" value="LanC-like"/>
    <property type="match status" value="1"/>
</dbReference>
<organism evidence="2 3">
    <name type="scientific">Reticulomyxa filosa</name>
    <dbReference type="NCBI Taxonomy" id="46433"/>
    <lineage>
        <taxon>Eukaryota</taxon>
        <taxon>Sar</taxon>
        <taxon>Rhizaria</taxon>
        <taxon>Retaria</taxon>
        <taxon>Foraminifera</taxon>
        <taxon>Monothalamids</taxon>
        <taxon>Reticulomyxidae</taxon>
        <taxon>Reticulomyxa</taxon>
    </lineage>
</organism>
<dbReference type="InterPro" id="IPR012341">
    <property type="entry name" value="6hp_glycosidase-like_sf"/>
</dbReference>
<name>X6NKU0_RETFI</name>
<dbReference type="Proteomes" id="UP000023152">
    <property type="component" value="Unassembled WGS sequence"/>
</dbReference>
<dbReference type="GO" id="GO:0031179">
    <property type="term" value="P:peptide modification"/>
    <property type="evidence" value="ECO:0007669"/>
    <property type="project" value="InterPro"/>
</dbReference>